<dbReference type="Pfam" id="PF00023">
    <property type="entry name" value="Ank"/>
    <property type="match status" value="1"/>
</dbReference>
<protein>
    <submittedName>
        <fullName evidence="1">Uncharacterized protein</fullName>
    </submittedName>
</protein>
<dbReference type="PANTHER" id="PTHR24121">
    <property type="entry name" value="NO MECHANORECEPTOR POTENTIAL C, ISOFORM D-RELATED"/>
    <property type="match status" value="1"/>
</dbReference>
<evidence type="ECO:0000313" key="1">
    <source>
        <dbReference type="EMBL" id="CAE0459169.1"/>
    </source>
</evidence>
<dbReference type="SUPFAM" id="SSF48403">
    <property type="entry name" value="Ankyrin repeat"/>
    <property type="match status" value="1"/>
</dbReference>
<dbReference type="InterPro" id="IPR036770">
    <property type="entry name" value="Ankyrin_rpt-contain_sf"/>
</dbReference>
<sequence length="444" mass="51480">MKIQQSANKKITEILEERIIRWNEIKQIVALNATLDSVRRQALKKACFDVDVCKSTLKILLKKTHVDFIQRVNLIHAAVRCENLLAVETFVYDDISVLYCEIGNGRRDTLLHIVCQKYGWTREVTFILKETLENRNHDDYRHEGMFHNNYKMHTPFKLALEAGAELEEIIQHLEEEFPSYFESNLQLLPEIIAEYSMDVSVLDELIEKYPQILKTKSDNSTPLHYACYYQNEGMIQMLLTHYLKQGNRQKRLLSRLLTLNSDNKTPLRHLVLGLGSSDSDNSFSCLRVVMRFVDNLHILHIIAEKMWDELEEENACLRTVTRVVQRLNVSLSDFDHHGKTIMSHLITKMVSSQSEQTLEVMDYILHNSNAAYVRDGRKKLLLHIACESGLRWDYGLRVIVNANMFALEELDQKAKILPFVLVAATSSHHLEEVFNLLRCNPGVI</sequence>
<dbReference type="Gene3D" id="1.25.40.20">
    <property type="entry name" value="Ankyrin repeat-containing domain"/>
    <property type="match status" value="1"/>
</dbReference>
<dbReference type="InterPro" id="IPR002110">
    <property type="entry name" value="Ankyrin_rpt"/>
</dbReference>
<organism evidence="1">
    <name type="scientific">Chaetoceros debilis</name>
    <dbReference type="NCBI Taxonomy" id="122233"/>
    <lineage>
        <taxon>Eukaryota</taxon>
        <taxon>Sar</taxon>
        <taxon>Stramenopiles</taxon>
        <taxon>Ochrophyta</taxon>
        <taxon>Bacillariophyta</taxon>
        <taxon>Coscinodiscophyceae</taxon>
        <taxon>Chaetocerotophycidae</taxon>
        <taxon>Chaetocerotales</taxon>
        <taxon>Chaetocerotaceae</taxon>
        <taxon>Chaetoceros</taxon>
    </lineage>
</organism>
<dbReference type="EMBL" id="HBIO01005630">
    <property type="protein sequence ID" value="CAE0459169.1"/>
    <property type="molecule type" value="Transcribed_RNA"/>
</dbReference>
<dbReference type="PANTHER" id="PTHR24121:SF23">
    <property type="entry name" value="NO MECHANORECEPTOR POTENTIAL C, ISOFORM H"/>
    <property type="match status" value="1"/>
</dbReference>
<reference evidence="1" key="1">
    <citation type="submission" date="2021-01" db="EMBL/GenBank/DDBJ databases">
        <authorList>
            <person name="Corre E."/>
            <person name="Pelletier E."/>
            <person name="Niang G."/>
            <person name="Scheremetjew M."/>
            <person name="Finn R."/>
            <person name="Kale V."/>
            <person name="Holt S."/>
            <person name="Cochrane G."/>
            <person name="Meng A."/>
            <person name="Brown T."/>
            <person name="Cohen L."/>
        </authorList>
    </citation>
    <scope>NUCLEOTIDE SEQUENCE</scope>
    <source>
        <strain evidence="1">MM31A-1</strain>
    </source>
</reference>
<gene>
    <name evidence="1" type="ORF">CDEB00056_LOCUS4010</name>
</gene>
<dbReference type="AlphaFoldDB" id="A0A7S3V663"/>
<name>A0A7S3V663_9STRA</name>
<dbReference type="SMART" id="SM00248">
    <property type="entry name" value="ANK"/>
    <property type="match status" value="3"/>
</dbReference>
<accession>A0A7S3V663</accession>
<proteinExistence type="predicted"/>